<gene>
    <name evidence="7" type="ORF">HMPREF0724_10434</name>
</gene>
<comment type="caution">
    <text evidence="7">The sequence shown here is derived from an EMBL/GenBank/DDBJ whole genome shotgun (WGS) entry which is preliminary data.</text>
</comment>
<dbReference type="EMBL" id="ADNW02000003">
    <property type="protein sequence ID" value="EGD25880.1"/>
    <property type="molecule type" value="Genomic_DNA"/>
</dbReference>
<sequence length="242" mass="26384">MASLGGAGQSGERSSGASDGEAKREGIGTVLKQERAFETRNEIIWAAATRFDETGYERASLTEIVELTGFTKGALYFHFKSKDDLAVAIIEEQHAISMNAVAAIRATEAPALEQLVMLAYEMGRQIVEDPVVRAGIRLTLEMSAAAGPTAPYLDWIDGLREVFQAAIEEGDIADTVDSAELARYFVSAFTGVQMVSNVLTGRADLDARLDQMVSFVLASVVAPRRRHKIDRYVHTRWSPTNA</sequence>
<keyword evidence="3" id="KW-0804">Transcription</keyword>
<dbReference type="Proteomes" id="UP000004245">
    <property type="component" value="Unassembled WGS sequence"/>
</dbReference>
<dbReference type="Pfam" id="PF21935">
    <property type="entry name" value="TetR_C_45"/>
    <property type="match status" value="1"/>
</dbReference>
<proteinExistence type="predicted"/>
<dbReference type="InterPro" id="IPR036271">
    <property type="entry name" value="Tet_transcr_reg_TetR-rel_C_sf"/>
</dbReference>
<dbReference type="Pfam" id="PF00440">
    <property type="entry name" value="TetR_N"/>
    <property type="match status" value="1"/>
</dbReference>
<dbReference type="PANTHER" id="PTHR47506">
    <property type="entry name" value="TRANSCRIPTIONAL REGULATORY PROTEIN"/>
    <property type="match status" value="1"/>
</dbReference>
<dbReference type="Gene3D" id="1.10.357.10">
    <property type="entry name" value="Tetracycline Repressor, domain 2"/>
    <property type="match status" value="1"/>
</dbReference>
<dbReference type="PRINTS" id="PR00455">
    <property type="entry name" value="HTHTETR"/>
</dbReference>
<organism evidence="7 8">
    <name type="scientific">Prescottella equi ATCC 33707</name>
    <dbReference type="NCBI Taxonomy" id="525370"/>
    <lineage>
        <taxon>Bacteria</taxon>
        <taxon>Bacillati</taxon>
        <taxon>Actinomycetota</taxon>
        <taxon>Actinomycetes</taxon>
        <taxon>Mycobacteriales</taxon>
        <taxon>Nocardiaceae</taxon>
        <taxon>Prescottella</taxon>
    </lineage>
</organism>
<dbReference type="GO" id="GO:0003677">
    <property type="term" value="F:DNA binding"/>
    <property type="evidence" value="ECO:0007669"/>
    <property type="project" value="UniProtKB-UniRule"/>
</dbReference>
<name>E9SWD4_RHOHA</name>
<reference evidence="7" key="1">
    <citation type="submission" date="2011-01" db="EMBL/GenBank/DDBJ databases">
        <authorList>
            <person name="Muzny D."/>
            <person name="Qin X."/>
            <person name="Buhay C."/>
            <person name="Dugan-Rocha S."/>
            <person name="Ding Y."/>
            <person name="Chen G."/>
            <person name="Hawes A."/>
            <person name="Holder M."/>
            <person name="Jhangiani S."/>
            <person name="Johnson A."/>
            <person name="Khan Z."/>
            <person name="Li Z."/>
            <person name="Liu W."/>
            <person name="Liu X."/>
            <person name="Perez L."/>
            <person name="Shen H."/>
            <person name="Wang Q."/>
            <person name="Watt J."/>
            <person name="Xi L."/>
            <person name="Xin Y."/>
            <person name="Zhou J."/>
            <person name="Deng J."/>
            <person name="Jiang H."/>
            <person name="Liu Y."/>
            <person name="Qu J."/>
            <person name="Song X.-Z."/>
            <person name="Zhang L."/>
            <person name="Villasana D."/>
            <person name="Johnson A."/>
            <person name="Liu J."/>
            <person name="Liyanage D."/>
            <person name="Lorensuhewa L."/>
            <person name="Robinson T."/>
            <person name="Song A."/>
            <person name="Song B.-B."/>
            <person name="Dinh H."/>
            <person name="Thornton R."/>
            <person name="Coyle M."/>
            <person name="Francisco L."/>
            <person name="Jackson L."/>
            <person name="Javaid M."/>
            <person name="Korchina V."/>
            <person name="Kovar C."/>
            <person name="Mata R."/>
            <person name="Mathew T."/>
            <person name="Ngo R."/>
            <person name="Nguyen L."/>
            <person name="Nguyen N."/>
            <person name="Okwuonu G."/>
            <person name="Ongeri F."/>
            <person name="Pham C."/>
            <person name="Simmons D."/>
            <person name="Wilczek-Boney K."/>
            <person name="Hale W."/>
            <person name="Jakkamsetti A."/>
            <person name="Pham P."/>
            <person name="Ruth R."/>
            <person name="San Lucas F."/>
            <person name="Warren J."/>
            <person name="Zhang J."/>
            <person name="Zhao Z."/>
            <person name="Zhou C."/>
            <person name="Zhu D."/>
            <person name="Lee S."/>
            <person name="Bess C."/>
            <person name="Blankenburg K."/>
            <person name="Forbes L."/>
            <person name="Fu Q."/>
            <person name="Gubbala S."/>
            <person name="Hirani K."/>
            <person name="Jayaseelan J.C."/>
            <person name="Lara F."/>
            <person name="Munidasa M."/>
            <person name="Palculict T."/>
            <person name="Patil S."/>
            <person name="Pu L.-L."/>
            <person name="Saada N."/>
            <person name="Tang L."/>
            <person name="Weissenberger G."/>
            <person name="Zhu Y."/>
            <person name="Hemphill L."/>
            <person name="Shang Y."/>
            <person name="Youmans B."/>
            <person name="Ayvaz T."/>
            <person name="Ross M."/>
            <person name="Santibanez J."/>
            <person name="Aqrawi P."/>
            <person name="Gross S."/>
            <person name="Joshi V."/>
            <person name="Fowler G."/>
            <person name="Nazareth L."/>
            <person name="Reid J."/>
            <person name="Worley K."/>
            <person name="Petrosino J."/>
            <person name="Highlander S."/>
            <person name="Gibbs R."/>
        </authorList>
    </citation>
    <scope>NUCLEOTIDE SEQUENCE [LARGE SCALE GENOMIC DNA]</scope>
    <source>
        <strain evidence="7">ATCC 33707</strain>
    </source>
</reference>
<dbReference type="PROSITE" id="PS50977">
    <property type="entry name" value="HTH_TETR_2"/>
    <property type="match status" value="1"/>
</dbReference>
<dbReference type="InterPro" id="IPR001647">
    <property type="entry name" value="HTH_TetR"/>
</dbReference>
<evidence type="ECO:0000256" key="1">
    <source>
        <dbReference type="ARBA" id="ARBA00023015"/>
    </source>
</evidence>
<dbReference type="InterPro" id="IPR054126">
    <property type="entry name" value="CprB_TetR_C"/>
</dbReference>
<dbReference type="SUPFAM" id="SSF46689">
    <property type="entry name" value="Homeodomain-like"/>
    <property type="match status" value="1"/>
</dbReference>
<feature type="DNA-binding region" description="H-T-H motif" evidence="4">
    <location>
        <begin position="60"/>
        <end position="79"/>
    </location>
</feature>
<dbReference type="InterPro" id="IPR009057">
    <property type="entry name" value="Homeodomain-like_sf"/>
</dbReference>
<evidence type="ECO:0000256" key="3">
    <source>
        <dbReference type="ARBA" id="ARBA00023163"/>
    </source>
</evidence>
<dbReference type="SUPFAM" id="SSF48498">
    <property type="entry name" value="Tetracyclin repressor-like, C-terminal domain"/>
    <property type="match status" value="1"/>
</dbReference>
<keyword evidence="2 4" id="KW-0238">DNA-binding</keyword>
<dbReference type="STRING" id="43767.A6I91_09870"/>
<keyword evidence="1" id="KW-0805">Transcription regulation</keyword>
<accession>E9SWD4</accession>
<dbReference type="InterPro" id="IPR047923">
    <property type="entry name" value="ArpA-like"/>
</dbReference>
<keyword evidence="8" id="KW-1185">Reference proteome</keyword>
<protein>
    <submittedName>
        <fullName evidence="7">Transcriptional regulator, TetR family</fullName>
    </submittedName>
</protein>
<evidence type="ECO:0000313" key="7">
    <source>
        <dbReference type="EMBL" id="EGD25880.1"/>
    </source>
</evidence>
<dbReference type="AlphaFoldDB" id="E9SWD4"/>
<dbReference type="PANTHER" id="PTHR47506:SF6">
    <property type="entry name" value="HTH-TYPE TRANSCRIPTIONAL REPRESSOR NEMR"/>
    <property type="match status" value="1"/>
</dbReference>
<evidence type="ECO:0000256" key="5">
    <source>
        <dbReference type="SAM" id="MobiDB-lite"/>
    </source>
</evidence>
<evidence type="ECO:0000313" key="8">
    <source>
        <dbReference type="Proteomes" id="UP000004245"/>
    </source>
</evidence>
<feature type="domain" description="HTH tetR-type" evidence="6">
    <location>
        <begin position="37"/>
        <end position="97"/>
    </location>
</feature>
<dbReference type="NCBIfam" id="NF041196">
    <property type="entry name" value="ScbR_bind_reg"/>
    <property type="match status" value="1"/>
</dbReference>
<evidence type="ECO:0000256" key="4">
    <source>
        <dbReference type="PROSITE-ProRule" id="PRU00335"/>
    </source>
</evidence>
<feature type="region of interest" description="Disordered" evidence="5">
    <location>
        <begin position="1"/>
        <end position="25"/>
    </location>
</feature>
<dbReference type="HOGENOM" id="CLU_069356_8_2_11"/>
<evidence type="ECO:0000259" key="6">
    <source>
        <dbReference type="PROSITE" id="PS50977"/>
    </source>
</evidence>
<evidence type="ECO:0000256" key="2">
    <source>
        <dbReference type="ARBA" id="ARBA00023125"/>
    </source>
</evidence>